<feature type="binding site" evidence="8">
    <location>
        <position position="203"/>
    </location>
    <ligand>
        <name>[4Fe-4S] cluster</name>
        <dbReference type="ChEBI" id="CHEBI:49883"/>
        <label>2</label>
        <note>4Fe-4S-S-AdoMet</note>
    </ligand>
</feature>
<evidence type="ECO:0000256" key="1">
    <source>
        <dbReference type="ARBA" id="ARBA00022485"/>
    </source>
</evidence>
<comment type="function">
    <text evidence="8">Catalyzes the methylthiolation of an aspartic acid residue of ribosomal protein uS12.</text>
</comment>
<feature type="domain" description="MTTase N-terminal" evidence="10">
    <location>
        <begin position="9"/>
        <end position="125"/>
    </location>
</feature>
<comment type="cofactor">
    <cofactor evidence="8">
        <name>[4Fe-4S] cluster</name>
        <dbReference type="ChEBI" id="CHEBI:49883"/>
    </cofactor>
    <text evidence="8">Binds 2 [4Fe-4S] clusters. One cluster is coordinated with 3 cysteines and an exchangeable S-adenosyl-L-methionine.</text>
</comment>
<dbReference type="Gene3D" id="2.40.50.140">
    <property type="entry name" value="Nucleic acid-binding proteins"/>
    <property type="match status" value="1"/>
</dbReference>
<keyword evidence="1 8" id="KW-0004">4Fe-4S</keyword>
<protein>
    <recommendedName>
        <fullName evidence="8">Ribosomal protein uS12 methylthiotransferase RimO</fullName>
        <shortName evidence="8">uS12 MTTase</shortName>
        <shortName evidence="8">uS12 methylthiotransferase</shortName>
        <ecNumber evidence="8">2.8.4.4</ecNumber>
    </recommendedName>
    <alternativeName>
        <fullName evidence="8">Ribosomal protein uS12 (aspartate-C(3))-methylthiotransferase</fullName>
    </alternativeName>
    <alternativeName>
        <fullName evidence="8">Ribosome maturation factor RimO</fullName>
    </alternativeName>
</protein>
<proteinExistence type="inferred from homology"/>
<comment type="caution">
    <text evidence="12">The sequence shown here is derived from an EMBL/GenBank/DDBJ whole genome shotgun (WGS) entry which is preliminary data.</text>
</comment>
<dbReference type="SFLD" id="SFLDG01082">
    <property type="entry name" value="B12-binding_domain_containing"/>
    <property type="match status" value="1"/>
</dbReference>
<dbReference type="NCBIfam" id="TIGR01125">
    <property type="entry name" value="30S ribosomal protein S12 methylthiotransferase RimO"/>
    <property type="match status" value="1"/>
</dbReference>
<dbReference type="GO" id="GO:0051539">
    <property type="term" value="F:4 iron, 4 sulfur cluster binding"/>
    <property type="evidence" value="ECO:0007669"/>
    <property type="project" value="UniProtKB-UniRule"/>
</dbReference>
<keyword evidence="4 8" id="KW-0949">S-adenosyl-L-methionine</keyword>
<evidence type="ECO:0000313" key="12">
    <source>
        <dbReference type="EMBL" id="TCK73884.1"/>
    </source>
</evidence>
<dbReference type="AlphaFoldDB" id="A0A4R1L6W3"/>
<dbReference type="EMBL" id="SMGK01000002">
    <property type="protein sequence ID" value="TCK73884.1"/>
    <property type="molecule type" value="Genomic_DNA"/>
</dbReference>
<dbReference type="EC" id="2.8.4.4" evidence="8"/>
<dbReference type="InterPro" id="IPR038135">
    <property type="entry name" value="Methylthiotransferase_N_sf"/>
</dbReference>
<dbReference type="GO" id="GO:0046872">
    <property type="term" value="F:metal ion binding"/>
    <property type="evidence" value="ECO:0007669"/>
    <property type="project" value="UniProtKB-KW"/>
</dbReference>
<dbReference type="InterPro" id="IPR023404">
    <property type="entry name" value="rSAM_horseshoe"/>
</dbReference>
<dbReference type="InterPro" id="IPR005839">
    <property type="entry name" value="Methylthiotransferase"/>
</dbReference>
<comment type="similarity">
    <text evidence="8">Belongs to the methylthiotransferase family. RimO subfamily.</text>
</comment>
<dbReference type="Pfam" id="PF04055">
    <property type="entry name" value="Radical_SAM"/>
    <property type="match status" value="1"/>
</dbReference>
<keyword evidence="6 8" id="KW-0408">Iron</keyword>
<dbReference type="InterPro" id="IPR013848">
    <property type="entry name" value="Methylthiotransferase_N"/>
</dbReference>
<keyword evidence="7 8" id="KW-0411">Iron-sulfur</keyword>
<comment type="catalytic activity">
    <reaction evidence="8">
        <text>L-aspartate(89)-[ribosomal protein uS12]-hydrogen + (sulfur carrier)-SH + AH2 + 2 S-adenosyl-L-methionine = 3-methylsulfanyl-L-aspartate(89)-[ribosomal protein uS12]-hydrogen + (sulfur carrier)-H + 5'-deoxyadenosine + L-methionine + A + S-adenosyl-L-homocysteine + 2 H(+)</text>
        <dbReference type="Rhea" id="RHEA:37087"/>
        <dbReference type="Rhea" id="RHEA-COMP:10460"/>
        <dbReference type="Rhea" id="RHEA-COMP:10461"/>
        <dbReference type="Rhea" id="RHEA-COMP:14737"/>
        <dbReference type="Rhea" id="RHEA-COMP:14739"/>
        <dbReference type="ChEBI" id="CHEBI:13193"/>
        <dbReference type="ChEBI" id="CHEBI:15378"/>
        <dbReference type="ChEBI" id="CHEBI:17319"/>
        <dbReference type="ChEBI" id="CHEBI:17499"/>
        <dbReference type="ChEBI" id="CHEBI:29917"/>
        <dbReference type="ChEBI" id="CHEBI:29961"/>
        <dbReference type="ChEBI" id="CHEBI:57844"/>
        <dbReference type="ChEBI" id="CHEBI:57856"/>
        <dbReference type="ChEBI" id="CHEBI:59789"/>
        <dbReference type="ChEBI" id="CHEBI:64428"/>
        <dbReference type="ChEBI" id="CHEBI:73599"/>
        <dbReference type="EC" id="2.8.4.4"/>
    </reaction>
</comment>
<dbReference type="PANTHER" id="PTHR43837:SF1">
    <property type="entry name" value="RIBOSOMAL PROTEIN US12 METHYLTHIOTRANSFERASE RIMO"/>
    <property type="match status" value="1"/>
</dbReference>
<evidence type="ECO:0000256" key="7">
    <source>
        <dbReference type="ARBA" id="ARBA00023014"/>
    </source>
</evidence>
<dbReference type="GO" id="GO:0035599">
    <property type="term" value="F:aspartic acid methylthiotransferase activity"/>
    <property type="evidence" value="ECO:0007669"/>
    <property type="project" value="TreeGrafter"/>
</dbReference>
<keyword evidence="2 8" id="KW-0963">Cytoplasm</keyword>
<evidence type="ECO:0000256" key="3">
    <source>
        <dbReference type="ARBA" id="ARBA00022679"/>
    </source>
</evidence>
<keyword evidence="5 8" id="KW-0479">Metal-binding</keyword>
<gene>
    <name evidence="8" type="primary">rimO</name>
    <name evidence="12" type="ORF">C7378_1503</name>
</gene>
<dbReference type="SFLD" id="SFLDG01061">
    <property type="entry name" value="methylthiotransferase"/>
    <property type="match status" value="1"/>
</dbReference>
<keyword evidence="13" id="KW-1185">Reference proteome</keyword>
<dbReference type="CDD" id="cd01335">
    <property type="entry name" value="Radical_SAM"/>
    <property type="match status" value="1"/>
</dbReference>
<dbReference type="Pfam" id="PF18693">
    <property type="entry name" value="TRAM_2"/>
    <property type="match status" value="1"/>
</dbReference>
<feature type="domain" description="TRAM" evidence="9">
    <location>
        <begin position="415"/>
        <end position="486"/>
    </location>
</feature>
<feature type="binding site" evidence="8">
    <location>
        <position position="18"/>
    </location>
    <ligand>
        <name>[4Fe-4S] cluster</name>
        <dbReference type="ChEBI" id="CHEBI:49883"/>
        <label>1</label>
    </ligand>
</feature>
<dbReference type="GO" id="GO:0005840">
    <property type="term" value="C:ribosome"/>
    <property type="evidence" value="ECO:0007669"/>
    <property type="project" value="UniProtKB-KW"/>
</dbReference>
<sequence>MLETPARPKRIGFVSLGCPKNLVDSEVMMGLLAHAGAELTTSPESADVLVVNTCSFIDSAKQESVDTILEMARHKVTGHAQKLIVAGCLVERYRDEIRKNIPEVDAVVGTGELESILAAAGLDTPAPATETASPFNILSGVAARAEGDLRESQGRFSRTEWDGAVPALPQYLYDHTTPRLLATGKSSAYIKIAEGCDHPCSFCVIPNLRGKFRSRRFESVVSEAEALVARGVREITLVGQDTTCYGEDFGLKDGLAQLLDRLARIEGLVWLRFLYAYPNKITGRLLEVIATHANICKYLDVPLQHASPNVLKRMKRGASADIFLKTIEKVRAAVPGIALRTSFIAGFPGETEADFNILADFVREAKFDWLGVFGYSDEDGSQAFSLDEKVPQRTIEARKRKLMKLQQGLSKNAKSAWVGRTLNVLVEGESEETPLLWEGRTEFHAPEIDGKVYINDFGPHEALEAGRFYSCEITEAHDYDVVARIL</sequence>
<dbReference type="GO" id="GO:0005829">
    <property type="term" value="C:cytosol"/>
    <property type="evidence" value="ECO:0007669"/>
    <property type="project" value="TreeGrafter"/>
</dbReference>
<evidence type="ECO:0000259" key="11">
    <source>
        <dbReference type="PROSITE" id="PS51918"/>
    </source>
</evidence>
<dbReference type="PROSITE" id="PS51449">
    <property type="entry name" value="MTTASE_N"/>
    <property type="match status" value="1"/>
</dbReference>
<dbReference type="NCBIfam" id="TIGR00089">
    <property type="entry name" value="MiaB/RimO family radical SAM methylthiotransferase"/>
    <property type="match status" value="1"/>
</dbReference>
<evidence type="ECO:0000256" key="4">
    <source>
        <dbReference type="ARBA" id="ARBA00022691"/>
    </source>
</evidence>
<dbReference type="InterPro" id="IPR002792">
    <property type="entry name" value="TRAM_dom"/>
</dbReference>
<reference evidence="12 13" key="1">
    <citation type="submission" date="2019-03" db="EMBL/GenBank/DDBJ databases">
        <title>Genomic Encyclopedia of Type Strains, Phase IV (KMG-IV): sequencing the most valuable type-strain genomes for metagenomic binning, comparative biology and taxonomic classification.</title>
        <authorList>
            <person name="Goeker M."/>
        </authorList>
    </citation>
    <scope>NUCLEOTIDE SEQUENCE [LARGE SCALE GENOMIC DNA]</scope>
    <source>
        <strain evidence="12 13">DSM 103428</strain>
    </source>
</reference>
<dbReference type="SUPFAM" id="SSF102114">
    <property type="entry name" value="Radical SAM enzymes"/>
    <property type="match status" value="1"/>
</dbReference>
<evidence type="ECO:0000259" key="9">
    <source>
        <dbReference type="PROSITE" id="PS50926"/>
    </source>
</evidence>
<accession>A0A4R1L6W3</accession>
<evidence type="ECO:0000256" key="5">
    <source>
        <dbReference type="ARBA" id="ARBA00022723"/>
    </source>
</evidence>
<evidence type="ECO:0000256" key="2">
    <source>
        <dbReference type="ARBA" id="ARBA00022490"/>
    </source>
</evidence>
<feature type="domain" description="Radical SAM core" evidence="11">
    <location>
        <begin position="182"/>
        <end position="412"/>
    </location>
</feature>
<dbReference type="PROSITE" id="PS01278">
    <property type="entry name" value="MTTASE_RADICAL"/>
    <property type="match status" value="1"/>
</dbReference>
<organism evidence="12 13">
    <name type="scientific">Acidipila rosea</name>
    <dbReference type="NCBI Taxonomy" id="768535"/>
    <lineage>
        <taxon>Bacteria</taxon>
        <taxon>Pseudomonadati</taxon>
        <taxon>Acidobacteriota</taxon>
        <taxon>Terriglobia</taxon>
        <taxon>Terriglobales</taxon>
        <taxon>Acidobacteriaceae</taxon>
        <taxon>Acidipila</taxon>
    </lineage>
</organism>
<dbReference type="SMART" id="SM00729">
    <property type="entry name" value="Elp3"/>
    <property type="match status" value="1"/>
</dbReference>
<dbReference type="InterPro" id="IPR020612">
    <property type="entry name" value="Methylthiotransferase_CS"/>
</dbReference>
<keyword evidence="12" id="KW-0687">Ribonucleoprotein</keyword>
<evidence type="ECO:0000313" key="13">
    <source>
        <dbReference type="Proteomes" id="UP000295210"/>
    </source>
</evidence>
<dbReference type="Gene3D" id="3.80.30.20">
    <property type="entry name" value="tm_1862 like domain"/>
    <property type="match status" value="1"/>
</dbReference>
<evidence type="ECO:0000256" key="6">
    <source>
        <dbReference type="ARBA" id="ARBA00023004"/>
    </source>
</evidence>
<dbReference type="SFLD" id="SFLDS00029">
    <property type="entry name" value="Radical_SAM"/>
    <property type="match status" value="1"/>
</dbReference>
<feature type="binding site" evidence="8">
    <location>
        <position position="196"/>
    </location>
    <ligand>
        <name>[4Fe-4S] cluster</name>
        <dbReference type="ChEBI" id="CHEBI:49883"/>
        <label>2</label>
        <note>4Fe-4S-S-AdoMet</note>
    </ligand>
</feature>
<name>A0A4R1L6W3_9BACT</name>
<dbReference type="SFLD" id="SFLDF00274">
    <property type="entry name" value="ribosomal_protein_S12_methylth"/>
    <property type="match status" value="1"/>
</dbReference>
<dbReference type="GO" id="GO:0006400">
    <property type="term" value="P:tRNA modification"/>
    <property type="evidence" value="ECO:0007669"/>
    <property type="project" value="InterPro"/>
</dbReference>
<dbReference type="GO" id="GO:0103039">
    <property type="term" value="F:protein methylthiotransferase activity"/>
    <property type="evidence" value="ECO:0007669"/>
    <property type="project" value="UniProtKB-EC"/>
</dbReference>
<keyword evidence="12" id="KW-0689">Ribosomal protein</keyword>
<dbReference type="Gene3D" id="3.40.50.12160">
    <property type="entry name" value="Methylthiotransferase, N-terminal domain"/>
    <property type="match status" value="1"/>
</dbReference>
<dbReference type="InterPro" id="IPR005840">
    <property type="entry name" value="Ribosomal_uS12_MeSTrfase_RimO"/>
</dbReference>
<dbReference type="InterPro" id="IPR006638">
    <property type="entry name" value="Elp3/MiaA/NifB-like_rSAM"/>
</dbReference>
<dbReference type="FunFam" id="3.80.30.20:FF:000001">
    <property type="entry name" value="tRNA-2-methylthio-N(6)-dimethylallyladenosine synthase 2"/>
    <property type="match status" value="1"/>
</dbReference>
<dbReference type="InterPro" id="IPR058240">
    <property type="entry name" value="rSAM_sf"/>
</dbReference>
<dbReference type="PROSITE" id="PS51918">
    <property type="entry name" value="RADICAL_SAM"/>
    <property type="match status" value="1"/>
</dbReference>
<dbReference type="Proteomes" id="UP000295210">
    <property type="component" value="Unassembled WGS sequence"/>
</dbReference>
<dbReference type="HAMAP" id="MF_01865">
    <property type="entry name" value="MTTase_RimO"/>
    <property type="match status" value="1"/>
</dbReference>
<feature type="binding site" evidence="8">
    <location>
        <position position="54"/>
    </location>
    <ligand>
        <name>[4Fe-4S] cluster</name>
        <dbReference type="ChEBI" id="CHEBI:49883"/>
        <label>1</label>
    </ligand>
</feature>
<evidence type="ECO:0000259" key="10">
    <source>
        <dbReference type="PROSITE" id="PS51449"/>
    </source>
</evidence>
<dbReference type="InterPro" id="IPR012340">
    <property type="entry name" value="NA-bd_OB-fold"/>
</dbReference>
<dbReference type="InterPro" id="IPR007197">
    <property type="entry name" value="rSAM"/>
</dbReference>
<dbReference type="PANTHER" id="PTHR43837">
    <property type="entry name" value="RIBOSOMAL PROTEIN S12 METHYLTHIOTRANSFERASE RIMO"/>
    <property type="match status" value="1"/>
</dbReference>
<dbReference type="PROSITE" id="PS50926">
    <property type="entry name" value="TRAM"/>
    <property type="match status" value="1"/>
</dbReference>
<comment type="subcellular location">
    <subcellularLocation>
        <location evidence="8">Cytoplasm</location>
    </subcellularLocation>
</comment>
<feature type="binding site" evidence="8">
    <location>
        <position position="88"/>
    </location>
    <ligand>
        <name>[4Fe-4S] cluster</name>
        <dbReference type="ChEBI" id="CHEBI:49883"/>
        <label>1</label>
    </ligand>
</feature>
<evidence type="ECO:0000256" key="8">
    <source>
        <dbReference type="HAMAP-Rule" id="MF_01865"/>
    </source>
</evidence>
<feature type="binding site" evidence="8">
    <location>
        <position position="200"/>
    </location>
    <ligand>
        <name>[4Fe-4S] cluster</name>
        <dbReference type="ChEBI" id="CHEBI:49883"/>
        <label>2</label>
        <note>4Fe-4S-S-AdoMet</note>
    </ligand>
</feature>
<dbReference type="Pfam" id="PF00919">
    <property type="entry name" value="UPF0004"/>
    <property type="match status" value="1"/>
</dbReference>
<keyword evidence="3 8" id="KW-0808">Transferase</keyword>